<dbReference type="AlphaFoldDB" id="A0A1R3WL82"/>
<dbReference type="PANTHER" id="PTHR13847">
    <property type="entry name" value="SARCOSINE DEHYDROGENASE-RELATED"/>
    <property type="match status" value="1"/>
</dbReference>
<dbReference type="GO" id="GO:0016491">
    <property type="term" value="F:oxidoreductase activity"/>
    <property type="evidence" value="ECO:0007669"/>
    <property type="project" value="UniProtKB-KW"/>
</dbReference>
<evidence type="ECO:0000313" key="4">
    <source>
        <dbReference type="Proteomes" id="UP000192455"/>
    </source>
</evidence>
<feature type="domain" description="FAD dependent oxidoreductase" evidence="2">
    <location>
        <begin position="11"/>
        <end position="352"/>
    </location>
</feature>
<protein>
    <submittedName>
        <fullName evidence="3">D-arginine dehydrogenase</fullName>
    </submittedName>
</protein>
<sequence length="386" mass="40435">MTESPDTEDHDIIVVGAGMAGASVAAELADAGLRVALLERESQPGYHSTGRSAALYSQTYGPPLIRALSRASSAWLHEPRPGAAPAPFLHPRDVIYIARADQTGALDALRRALGPAVAPMAVADLESRVPLLRPGHVAAALAEASAADIDVHALHQFYLRRFRAAGGTLHGNAGVLGLARHSGRWRADTPRGAFSAPVVVNAAGAWADELAALAGVRRIGLTPRRRTAVLVEPPRGCDVSGWPMIIDAEEQFYTKPEAGQLLISPADETPCPPCDAQPEELDVAIAIDRFQAAFAMDLRRIEHKWAGLRSFVTDGEPVAGYAPDSEGFFWLAGQGGYGIQSAPALARSAAALIRHRPLPGDVLDEGASVAALSPARPSLAGGDGPG</sequence>
<dbReference type="SUPFAM" id="SSF51905">
    <property type="entry name" value="FAD/NAD(P)-binding domain"/>
    <property type="match status" value="1"/>
</dbReference>
<name>A0A1R3WL82_9RHOB</name>
<proteinExistence type="predicted"/>
<keyword evidence="1" id="KW-0560">Oxidoreductase</keyword>
<dbReference type="Gene3D" id="3.50.50.60">
    <property type="entry name" value="FAD/NAD(P)-binding domain"/>
    <property type="match status" value="1"/>
</dbReference>
<dbReference type="InterPro" id="IPR006076">
    <property type="entry name" value="FAD-dep_OxRdtase"/>
</dbReference>
<dbReference type="OrthoDB" id="7421214at2"/>
<gene>
    <name evidence="3" type="ORF">SAMN05421849_0994</name>
</gene>
<dbReference type="Gene3D" id="3.30.9.10">
    <property type="entry name" value="D-Amino Acid Oxidase, subunit A, domain 2"/>
    <property type="match status" value="1"/>
</dbReference>
<dbReference type="STRING" id="515897.SAMN05421849_0994"/>
<dbReference type="InterPro" id="IPR036188">
    <property type="entry name" value="FAD/NAD-bd_sf"/>
</dbReference>
<dbReference type="Proteomes" id="UP000192455">
    <property type="component" value="Unassembled WGS sequence"/>
</dbReference>
<dbReference type="GO" id="GO:0005737">
    <property type="term" value="C:cytoplasm"/>
    <property type="evidence" value="ECO:0007669"/>
    <property type="project" value="TreeGrafter"/>
</dbReference>
<evidence type="ECO:0000259" key="2">
    <source>
        <dbReference type="Pfam" id="PF01266"/>
    </source>
</evidence>
<organism evidence="3 4">
    <name type="scientific">Pontibaca methylaminivorans</name>
    <dbReference type="NCBI Taxonomy" id="515897"/>
    <lineage>
        <taxon>Bacteria</taxon>
        <taxon>Pseudomonadati</taxon>
        <taxon>Pseudomonadota</taxon>
        <taxon>Alphaproteobacteria</taxon>
        <taxon>Rhodobacterales</taxon>
        <taxon>Roseobacteraceae</taxon>
        <taxon>Pontibaca</taxon>
    </lineage>
</organism>
<dbReference type="EMBL" id="FTPS01000001">
    <property type="protein sequence ID" value="SIT78638.1"/>
    <property type="molecule type" value="Genomic_DNA"/>
</dbReference>
<accession>A0A1R3WL82</accession>
<reference evidence="3 4" key="1">
    <citation type="submission" date="2017-01" db="EMBL/GenBank/DDBJ databases">
        <authorList>
            <person name="Mah S.A."/>
            <person name="Swanson W.J."/>
            <person name="Moy G.W."/>
            <person name="Vacquier V.D."/>
        </authorList>
    </citation>
    <scope>NUCLEOTIDE SEQUENCE [LARGE SCALE GENOMIC DNA]</scope>
    <source>
        <strain evidence="3 4">DSM 21219</strain>
    </source>
</reference>
<dbReference type="PANTHER" id="PTHR13847:SF287">
    <property type="entry name" value="FAD-DEPENDENT OXIDOREDUCTASE DOMAIN-CONTAINING PROTEIN 1"/>
    <property type="match status" value="1"/>
</dbReference>
<keyword evidence="4" id="KW-1185">Reference proteome</keyword>
<evidence type="ECO:0000313" key="3">
    <source>
        <dbReference type="EMBL" id="SIT78638.1"/>
    </source>
</evidence>
<evidence type="ECO:0000256" key="1">
    <source>
        <dbReference type="ARBA" id="ARBA00023002"/>
    </source>
</evidence>
<dbReference type="RefSeq" id="WP_076648189.1">
    <property type="nucleotide sequence ID" value="NZ_FTPS01000001.1"/>
</dbReference>
<dbReference type="Pfam" id="PF01266">
    <property type="entry name" value="DAO"/>
    <property type="match status" value="1"/>
</dbReference>